<protein>
    <submittedName>
        <fullName evidence="2">Uncharacterized protein</fullName>
    </submittedName>
</protein>
<proteinExistence type="predicted"/>
<feature type="transmembrane region" description="Helical" evidence="1">
    <location>
        <begin position="6"/>
        <end position="27"/>
    </location>
</feature>
<accession>A0A0M9VJ34</accession>
<keyword evidence="1" id="KW-1133">Transmembrane helix</keyword>
<name>A0A0M9VJ34_9FLAO</name>
<comment type="caution">
    <text evidence="2">The sequence shown here is derived from an EMBL/GenBank/DDBJ whole genome shotgun (WGS) entry which is preliminary data.</text>
</comment>
<keyword evidence="1" id="KW-0812">Transmembrane</keyword>
<reference evidence="2 3" key="1">
    <citation type="submission" date="2015-08" db="EMBL/GenBank/DDBJ databases">
        <title>Whole genome sequence of Flavobacterium akiainvivens IK-1T, from decaying Wikstroemia oahuensis, an endemic Hawaiian shrub.</title>
        <authorList>
            <person name="Wan X."/>
            <person name="Hou S."/>
            <person name="Saito J."/>
            <person name="Donachie S."/>
        </authorList>
    </citation>
    <scope>NUCLEOTIDE SEQUENCE [LARGE SCALE GENOMIC DNA]</scope>
    <source>
        <strain evidence="2 3">IK-1</strain>
    </source>
</reference>
<dbReference type="AlphaFoldDB" id="A0A0M9VJ34"/>
<evidence type="ECO:0000313" key="2">
    <source>
        <dbReference type="EMBL" id="KOS07326.1"/>
    </source>
</evidence>
<keyword evidence="1" id="KW-0472">Membrane</keyword>
<dbReference type="EMBL" id="LIYD01000005">
    <property type="protein sequence ID" value="KOS07326.1"/>
    <property type="molecule type" value="Genomic_DNA"/>
</dbReference>
<dbReference type="RefSeq" id="WP_054408981.1">
    <property type="nucleotide sequence ID" value="NZ_FOYA01000005.1"/>
</dbReference>
<keyword evidence="3" id="KW-1185">Reference proteome</keyword>
<evidence type="ECO:0000313" key="3">
    <source>
        <dbReference type="Proteomes" id="UP000037755"/>
    </source>
</evidence>
<gene>
    <name evidence="2" type="ORF">AM493_15735</name>
</gene>
<evidence type="ECO:0000256" key="1">
    <source>
        <dbReference type="SAM" id="Phobius"/>
    </source>
</evidence>
<organism evidence="2 3">
    <name type="scientific">Flavobacterium akiainvivens</name>
    <dbReference type="NCBI Taxonomy" id="1202724"/>
    <lineage>
        <taxon>Bacteria</taxon>
        <taxon>Pseudomonadati</taxon>
        <taxon>Bacteroidota</taxon>
        <taxon>Flavobacteriia</taxon>
        <taxon>Flavobacteriales</taxon>
        <taxon>Flavobacteriaceae</taxon>
        <taxon>Flavobacterium</taxon>
    </lineage>
</organism>
<dbReference type="PATRIC" id="fig|1202724.3.peg.3268"/>
<sequence length="134" mass="15444">MLLNSDILIATGVVLSPLGYILARHLLGKMLFIKKEQVITKHGKLRQQSLHLMESVSQRMVNSHDDSETIGNEVTYADFYRQLKANHVSNLSDKLIVRVKRSNNPLKLEKAAHRLEQQELRLKEAEMMLHYARV</sequence>
<dbReference type="Proteomes" id="UP000037755">
    <property type="component" value="Unassembled WGS sequence"/>
</dbReference>
<dbReference type="STRING" id="1202724.AM493_15735"/>